<feature type="domain" description="XPG N-terminal" evidence="17">
    <location>
        <begin position="1"/>
        <end position="96"/>
    </location>
</feature>
<dbReference type="SUPFAM" id="SSF47807">
    <property type="entry name" value="5' to 3' exonuclease, C-terminal subdomain"/>
    <property type="match status" value="1"/>
</dbReference>
<comment type="similarity">
    <text evidence="12">Belongs to the XPG/RAD2 endonuclease family. GEN subfamily.</text>
</comment>
<evidence type="ECO:0000256" key="8">
    <source>
        <dbReference type="ARBA" id="ARBA00022801"/>
    </source>
</evidence>
<dbReference type="GO" id="GO:0008821">
    <property type="term" value="F:crossover junction DNA endonuclease activity"/>
    <property type="evidence" value="ECO:0007669"/>
    <property type="project" value="UniProtKB-ARBA"/>
</dbReference>
<feature type="non-terminal residue" evidence="18">
    <location>
        <position position="1"/>
    </location>
</feature>
<comment type="subcellular location">
    <subcellularLocation>
        <location evidence="2">Nucleus</location>
    </subcellularLocation>
</comment>
<dbReference type="Gene3D" id="1.10.150.20">
    <property type="entry name" value="5' to 3' exonuclease, C-terminal subdomain"/>
    <property type="match status" value="1"/>
</dbReference>
<evidence type="ECO:0000256" key="1">
    <source>
        <dbReference type="ARBA" id="ARBA00001946"/>
    </source>
</evidence>
<feature type="compositionally biased region" description="Polar residues" evidence="15">
    <location>
        <begin position="635"/>
        <end position="647"/>
    </location>
</feature>
<keyword evidence="11" id="KW-0539">Nucleus</keyword>
<gene>
    <name evidence="18" type="primary">Gen1</name>
    <name evidence="18" type="ORF">SCLMEX_R12760</name>
</gene>
<comment type="subunit">
    <text evidence="13">Largely monomeric, dimerizes on the Holliday junction and the first nick occurs upon dimerization at the junction.</text>
</comment>
<dbReference type="PANTHER" id="PTHR11081:SF70">
    <property type="entry name" value="FLAP ENDONUCLEASE GEN HOMOLOG 1"/>
    <property type="match status" value="1"/>
</dbReference>
<sequence>MGVTNLWQILEPVRQPVNLSSLKGKTLAVDLSLWVCEAQTVKKMVGVVTKPHLRNLFFRFSFFTSMGIKLVFVMEGEAPRLKADTMSKRNEMRYGPSKKAGASRTGRSLFKAMLKECLELLECLGVPWVQAAGEAEAMCAYLNATGHVDGCITNDGDAFLYGAQTVYRNFAMNAKDPHLDCYTISSIKEKLGCDRESLIGLAVLLGCDYLPKGVPGVGKEQALKLIETLRGQNLLQRFDQWKEQFQYEENPPLVVKRVIHCSECHHPGSYKEHEQSGCKFCESIRCCKPSDSKHWCPCEWHRLERVKQANAVEDNIKKKAKSCEGFPFSEVIQEFLVNKNKLINIKEYQRPNLLSFQIFASEKMEWAKHYACKKLLALLTRYDMIQRKCGYIDSKQLQAVRIVKTRVKNGIPCFEIEWQKPEYYVDPEDEPMELLVVTVEEESLFQAAYPDVVALYQVEKSKGLQKKHKKGKDRAEEKELSSAYDEVSNLLSQINLKSTCGLFPVQHSMSDTRPLPKDQTQQRSIESKHAALAAASCVTTVRVQAAAAAAPPLPALPSSLSQNALADSAVLPSQCTKYSGVSSSSCGTAGVQLTGTDEKGTFSTSAAHGGNDQVAAADLTTCIKHSHPLHRETARNSSDYSDVTQSDQHSDSADDVFSNDATEQLQEWPLRERILRKISIPSQPLSEDVMQGESLKCFKQTKETLTRDRNYVSSCQLNKPVQKSKNVLSENNASESSLHIYQDQYKKADILAEMLLKDHNISGSTSLALSGQTTETLHPGCEMPSVSQKTADATGCHIKKACFETTSFKKSVCQNRQSSSEDSDDEHVNKILIYEQQKRQLNSGQFKRCLTEKNSSSVSSKRTNSDSALKVKKTTTNLKKAVNTFSLQKSLKPSSAGEVSCSQSPEQPVKRLGSDTTQQDRSAVLTCTWADSPLPLSERLKGRIKIN</sequence>
<evidence type="ECO:0000313" key="18">
    <source>
        <dbReference type="EMBL" id="NXF80739.1"/>
    </source>
</evidence>
<dbReference type="InterPro" id="IPR041012">
    <property type="entry name" value="GEN_chromo"/>
</dbReference>
<dbReference type="InterPro" id="IPR006086">
    <property type="entry name" value="XPG-I_dom"/>
</dbReference>
<dbReference type="CDD" id="cd09869">
    <property type="entry name" value="PIN_GEN1"/>
    <property type="match status" value="1"/>
</dbReference>
<keyword evidence="3" id="KW-0597">Phosphoprotein</keyword>
<evidence type="ECO:0000256" key="4">
    <source>
        <dbReference type="ARBA" id="ARBA00022722"/>
    </source>
</evidence>
<feature type="non-terminal residue" evidence="18">
    <location>
        <position position="947"/>
    </location>
</feature>
<dbReference type="GO" id="GO:0017108">
    <property type="term" value="F:5'-flap endonuclease activity"/>
    <property type="evidence" value="ECO:0007669"/>
    <property type="project" value="UniProtKB-ARBA"/>
</dbReference>
<evidence type="ECO:0000256" key="13">
    <source>
        <dbReference type="ARBA" id="ARBA00063132"/>
    </source>
</evidence>
<feature type="compositionally biased region" description="Low complexity" evidence="15">
    <location>
        <begin position="855"/>
        <end position="872"/>
    </location>
</feature>
<feature type="domain" description="XPG-I" evidence="16">
    <location>
        <begin position="122"/>
        <end position="193"/>
    </location>
</feature>
<evidence type="ECO:0000259" key="17">
    <source>
        <dbReference type="SMART" id="SM00485"/>
    </source>
</evidence>
<dbReference type="GO" id="GO:0005634">
    <property type="term" value="C:nucleus"/>
    <property type="evidence" value="ECO:0007669"/>
    <property type="project" value="UniProtKB-SubCell"/>
</dbReference>
<dbReference type="InterPro" id="IPR008918">
    <property type="entry name" value="HhH2"/>
</dbReference>
<evidence type="ECO:0000256" key="12">
    <source>
        <dbReference type="ARBA" id="ARBA00038112"/>
    </source>
</evidence>
<reference evidence="18 19" key="1">
    <citation type="submission" date="2019-09" db="EMBL/GenBank/DDBJ databases">
        <title>Bird 10,000 Genomes (B10K) Project - Family phase.</title>
        <authorList>
            <person name="Zhang G."/>
        </authorList>
    </citation>
    <scope>NUCLEOTIDE SEQUENCE [LARGE SCALE GENOMIC DNA]</scope>
    <source>
        <strain evidence="18">B10K-DU-001-03</strain>
        <tissue evidence="18">Muscle</tissue>
    </source>
</reference>
<feature type="region of interest" description="Disordered" evidence="15">
    <location>
        <begin position="853"/>
        <end position="872"/>
    </location>
</feature>
<evidence type="ECO:0000256" key="10">
    <source>
        <dbReference type="ARBA" id="ARBA00023204"/>
    </source>
</evidence>
<evidence type="ECO:0000256" key="15">
    <source>
        <dbReference type="SAM" id="MobiDB-lite"/>
    </source>
</evidence>
<dbReference type="SMART" id="SM00484">
    <property type="entry name" value="XPGI"/>
    <property type="match status" value="1"/>
</dbReference>
<dbReference type="SMART" id="SM00485">
    <property type="entry name" value="XPGN"/>
    <property type="match status" value="1"/>
</dbReference>
<evidence type="ECO:0000256" key="7">
    <source>
        <dbReference type="ARBA" id="ARBA00022763"/>
    </source>
</evidence>
<keyword evidence="10" id="KW-0234">DNA repair</keyword>
<accession>A0A7K8WQH5</accession>
<dbReference type="EMBL" id="VWZF01005579">
    <property type="protein sequence ID" value="NXF80739.1"/>
    <property type="molecule type" value="Genomic_DNA"/>
</dbReference>
<dbReference type="PRINTS" id="PR00853">
    <property type="entry name" value="XPGRADSUPER"/>
</dbReference>
<feature type="region of interest" description="Disordered" evidence="15">
    <location>
        <begin position="895"/>
        <end position="918"/>
    </location>
</feature>
<feature type="region of interest" description="Disordered" evidence="15">
    <location>
        <begin position="627"/>
        <end position="658"/>
    </location>
</feature>
<dbReference type="PANTHER" id="PTHR11081">
    <property type="entry name" value="FLAP ENDONUCLEASE FAMILY MEMBER"/>
    <property type="match status" value="1"/>
</dbReference>
<keyword evidence="4" id="KW-0540">Nuclease</keyword>
<keyword evidence="19" id="KW-1185">Reference proteome</keyword>
<evidence type="ECO:0000256" key="11">
    <source>
        <dbReference type="ARBA" id="ARBA00023242"/>
    </source>
</evidence>
<dbReference type="FunFam" id="1.10.150.20:FF:000030">
    <property type="entry name" value="Flap endonuclease GEN-like 1"/>
    <property type="match status" value="1"/>
</dbReference>
<dbReference type="AlphaFoldDB" id="A0A7K8WQH5"/>
<evidence type="ECO:0000259" key="16">
    <source>
        <dbReference type="SMART" id="SM00484"/>
    </source>
</evidence>
<dbReference type="Pfam" id="PF18704">
    <property type="entry name" value="Chromo_2"/>
    <property type="match status" value="1"/>
</dbReference>
<protein>
    <recommendedName>
        <fullName evidence="14">Flap endonuclease GEN homolog 1</fullName>
    </recommendedName>
</protein>
<proteinExistence type="inferred from homology"/>
<dbReference type="Pfam" id="PF00752">
    <property type="entry name" value="XPG_N"/>
    <property type="match status" value="1"/>
</dbReference>
<dbReference type="Proteomes" id="UP000588334">
    <property type="component" value="Unassembled WGS sequence"/>
</dbReference>
<dbReference type="InterPro" id="IPR006085">
    <property type="entry name" value="XPG_DNA_repair_N"/>
</dbReference>
<evidence type="ECO:0000256" key="3">
    <source>
        <dbReference type="ARBA" id="ARBA00022553"/>
    </source>
</evidence>
<evidence type="ECO:0000256" key="14">
    <source>
        <dbReference type="ARBA" id="ARBA00070188"/>
    </source>
</evidence>
<keyword evidence="9" id="KW-0460">Magnesium</keyword>
<dbReference type="SUPFAM" id="SSF88723">
    <property type="entry name" value="PIN domain-like"/>
    <property type="match status" value="1"/>
</dbReference>
<dbReference type="OrthoDB" id="2959108at2759"/>
<keyword evidence="8" id="KW-0378">Hydrolase</keyword>
<dbReference type="InterPro" id="IPR006084">
    <property type="entry name" value="XPG/Rad2"/>
</dbReference>
<dbReference type="Pfam" id="PF00867">
    <property type="entry name" value="XPG_I"/>
    <property type="match status" value="1"/>
</dbReference>
<keyword evidence="6 18" id="KW-0255">Endonuclease</keyword>
<keyword evidence="5" id="KW-0479">Metal-binding</keyword>
<evidence type="ECO:0000313" key="19">
    <source>
        <dbReference type="Proteomes" id="UP000588334"/>
    </source>
</evidence>
<dbReference type="InterPro" id="IPR036279">
    <property type="entry name" value="5-3_exonuclease_C_sf"/>
</dbReference>
<dbReference type="FunFam" id="3.40.50.1010:FF:000024">
    <property type="entry name" value="flap endonuclease GEN homolog 1"/>
    <property type="match status" value="1"/>
</dbReference>
<comment type="cofactor">
    <cofactor evidence="1">
        <name>Mg(2+)</name>
        <dbReference type="ChEBI" id="CHEBI:18420"/>
    </cofactor>
</comment>
<dbReference type="SMART" id="SM00279">
    <property type="entry name" value="HhH2"/>
    <property type="match status" value="1"/>
</dbReference>
<dbReference type="GO" id="GO:0046872">
    <property type="term" value="F:metal ion binding"/>
    <property type="evidence" value="ECO:0007669"/>
    <property type="project" value="UniProtKB-KW"/>
</dbReference>
<comment type="caution">
    <text evidence="18">The sequence shown here is derived from an EMBL/GenBank/DDBJ whole genome shotgun (WGS) entry which is preliminary data.</text>
</comment>
<name>A0A7K8WQH5_9FURN</name>
<dbReference type="Gene3D" id="3.40.50.1010">
    <property type="entry name" value="5'-nuclease"/>
    <property type="match status" value="1"/>
</dbReference>
<evidence type="ECO:0000256" key="9">
    <source>
        <dbReference type="ARBA" id="ARBA00022842"/>
    </source>
</evidence>
<evidence type="ECO:0000256" key="6">
    <source>
        <dbReference type="ARBA" id="ARBA00022759"/>
    </source>
</evidence>
<dbReference type="GO" id="GO:0000400">
    <property type="term" value="F:four-way junction DNA binding"/>
    <property type="evidence" value="ECO:0007669"/>
    <property type="project" value="TreeGrafter"/>
</dbReference>
<evidence type="ECO:0000256" key="2">
    <source>
        <dbReference type="ARBA" id="ARBA00004123"/>
    </source>
</evidence>
<dbReference type="GO" id="GO:0006281">
    <property type="term" value="P:DNA repair"/>
    <property type="evidence" value="ECO:0007669"/>
    <property type="project" value="UniProtKB-KW"/>
</dbReference>
<keyword evidence="7" id="KW-0227">DNA damage</keyword>
<dbReference type="InterPro" id="IPR029060">
    <property type="entry name" value="PIN-like_dom_sf"/>
</dbReference>
<evidence type="ECO:0000256" key="5">
    <source>
        <dbReference type="ARBA" id="ARBA00022723"/>
    </source>
</evidence>
<organism evidence="18 19">
    <name type="scientific">Sclerurus mexicanus</name>
    <name type="common">tawny-throated leaftosser</name>
    <dbReference type="NCBI Taxonomy" id="265632"/>
    <lineage>
        <taxon>Eukaryota</taxon>
        <taxon>Metazoa</taxon>
        <taxon>Chordata</taxon>
        <taxon>Craniata</taxon>
        <taxon>Vertebrata</taxon>
        <taxon>Euteleostomi</taxon>
        <taxon>Archelosauria</taxon>
        <taxon>Archosauria</taxon>
        <taxon>Dinosauria</taxon>
        <taxon>Saurischia</taxon>
        <taxon>Theropoda</taxon>
        <taxon>Coelurosauria</taxon>
        <taxon>Aves</taxon>
        <taxon>Neognathae</taxon>
        <taxon>Neoaves</taxon>
        <taxon>Telluraves</taxon>
        <taxon>Australaves</taxon>
        <taxon>Passeriformes</taxon>
        <taxon>Furnariidae</taxon>
        <taxon>Sclerurus</taxon>
    </lineage>
</organism>